<dbReference type="PANTHER" id="PTHR47506">
    <property type="entry name" value="TRANSCRIPTIONAL REGULATORY PROTEIN"/>
    <property type="match status" value="1"/>
</dbReference>
<dbReference type="GO" id="GO:0003677">
    <property type="term" value="F:DNA binding"/>
    <property type="evidence" value="ECO:0007669"/>
    <property type="project" value="UniProtKB-UniRule"/>
</dbReference>
<evidence type="ECO:0000313" key="6">
    <source>
        <dbReference type="EMBL" id="SFJ27389.1"/>
    </source>
</evidence>
<dbReference type="Proteomes" id="UP000183299">
    <property type="component" value="Unassembled WGS sequence"/>
</dbReference>
<dbReference type="Gene3D" id="1.10.357.10">
    <property type="entry name" value="Tetracycline Repressor, domain 2"/>
    <property type="match status" value="1"/>
</dbReference>
<dbReference type="Pfam" id="PF16925">
    <property type="entry name" value="TetR_C_13"/>
    <property type="match status" value="1"/>
</dbReference>
<feature type="domain" description="HTH tetR-type" evidence="5">
    <location>
        <begin position="6"/>
        <end position="66"/>
    </location>
</feature>
<keyword evidence="3" id="KW-0804">Transcription</keyword>
<protein>
    <submittedName>
        <fullName evidence="6">Transcriptional regulator, TetR family</fullName>
    </submittedName>
</protein>
<dbReference type="PANTHER" id="PTHR47506:SF10">
    <property type="entry name" value="TRANSCRIPTIONAL REGULATORY PROTEIN"/>
    <property type="match status" value="1"/>
</dbReference>
<name>A0A1I3Q0Z5_9RHOB</name>
<dbReference type="AlphaFoldDB" id="A0A1I3Q0Z5"/>
<keyword evidence="1" id="KW-0805">Transcription regulation</keyword>
<dbReference type="PROSITE" id="PS50977">
    <property type="entry name" value="HTH_TETR_2"/>
    <property type="match status" value="1"/>
</dbReference>
<evidence type="ECO:0000256" key="2">
    <source>
        <dbReference type="ARBA" id="ARBA00023125"/>
    </source>
</evidence>
<evidence type="ECO:0000256" key="1">
    <source>
        <dbReference type="ARBA" id="ARBA00023015"/>
    </source>
</evidence>
<keyword evidence="2 4" id="KW-0238">DNA-binding</keyword>
<dbReference type="InterPro" id="IPR011075">
    <property type="entry name" value="TetR_C"/>
</dbReference>
<sequence>MSRPTQYQRDTALEAAMQVFWQKGYHATSLKDLEAALEMKPGSIYAAFSNKENLYLLSLDRYFDRSLTRFQALMDDAPSALAGLADHLRGFAKMPPQDHARQVCMLTKTLVDTTNTDPEIAARTKAYLERIREAFTAAFERAKAEGELPPDADCARLARRFQASISAIRFELHLGTDPEDITALAEDFAREIEALRQDT</sequence>
<dbReference type="Gene3D" id="1.10.10.60">
    <property type="entry name" value="Homeodomain-like"/>
    <property type="match status" value="1"/>
</dbReference>
<dbReference type="STRING" id="576117.SAMN04488138_103155"/>
<dbReference type="OrthoDB" id="9779746at2"/>
<accession>A0A1I3Q0Z5</accession>
<keyword evidence="7" id="KW-1185">Reference proteome</keyword>
<organism evidence="6 7">
    <name type="scientific">Celeribacter halophilus</name>
    <dbReference type="NCBI Taxonomy" id="576117"/>
    <lineage>
        <taxon>Bacteria</taxon>
        <taxon>Pseudomonadati</taxon>
        <taxon>Pseudomonadota</taxon>
        <taxon>Alphaproteobacteria</taxon>
        <taxon>Rhodobacterales</taxon>
        <taxon>Roseobacteraceae</taxon>
        <taxon>Celeribacter</taxon>
    </lineage>
</organism>
<dbReference type="InterPro" id="IPR001647">
    <property type="entry name" value="HTH_TetR"/>
</dbReference>
<dbReference type="InterPro" id="IPR036271">
    <property type="entry name" value="Tet_transcr_reg_TetR-rel_C_sf"/>
</dbReference>
<proteinExistence type="predicted"/>
<reference evidence="6 7" key="1">
    <citation type="submission" date="2016-10" db="EMBL/GenBank/DDBJ databases">
        <authorList>
            <person name="de Groot N.N."/>
        </authorList>
    </citation>
    <scope>NUCLEOTIDE SEQUENCE [LARGE SCALE GENOMIC DNA]</scope>
    <source>
        <strain evidence="6 7">CGMCC 1.8891</strain>
    </source>
</reference>
<dbReference type="GeneID" id="98664255"/>
<feature type="DNA-binding region" description="H-T-H motif" evidence="4">
    <location>
        <begin position="29"/>
        <end position="48"/>
    </location>
</feature>
<dbReference type="InterPro" id="IPR009057">
    <property type="entry name" value="Homeodomain-like_sf"/>
</dbReference>
<gene>
    <name evidence="6" type="ORF">SAMN04488138_103155</name>
</gene>
<dbReference type="SUPFAM" id="SSF48498">
    <property type="entry name" value="Tetracyclin repressor-like, C-terminal domain"/>
    <property type="match status" value="1"/>
</dbReference>
<dbReference type="Pfam" id="PF00440">
    <property type="entry name" value="TetR_N"/>
    <property type="match status" value="1"/>
</dbReference>
<dbReference type="EMBL" id="FORY01000003">
    <property type="protein sequence ID" value="SFJ27389.1"/>
    <property type="molecule type" value="Genomic_DNA"/>
</dbReference>
<evidence type="ECO:0000256" key="4">
    <source>
        <dbReference type="PROSITE-ProRule" id="PRU00335"/>
    </source>
</evidence>
<evidence type="ECO:0000256" key="3">
    <source>
        <dbReference type="ARBA" id="ARBA00023163"/>
    </source>
</evidence>
<evidence type="ECO:0000259" key="5">
    <source>
        <dbReference type="PROSITE" id="PS50977"/>
    </source>
</evidence>
<evidence type="ECO:0000313" key="7">
    <source>
        <dbReference type="Proteomes" id="UP000183299"/>
    </source>
</evidence>
<dbReference type="RefSeq" id="WP_066607724.1">
    <property type="nucleotide sequence ID" value="NZ_FORY01000003.1"/>
</dbReference>
<dbReference type="SUPFAM" id="SSF46689">
    <property type="entry name" value="Homeodomain-like"/>
    <property type="match status" value="1"/>
</dbReference>